<dbReference type="Gene3D" id="2.160.20.120">
    <property type="match status" value="2"/>
</dbReference>
<dbReference type="PANTHER" id="PTHR39200:SF1">
    <property type="entry name" value="AUTO-TRANSPORTER ADHESIN HEAD GIN DOMAIN-CONTAINING PROTEIN-RELATED"/>
    <property type="match status" value="1"/>
</dbReference>
<reference evidence="2 3" key="1">
    <citation type="submission" date="2018-08" db="EMBL/GenBank/DDBJ databases">
        <title>A genome reference for cultivated species of the human gut microbiota.</title>
        <authorList>
            <person name="Zou Y."/>
            <person name="Xue W."/>
            <person name="Luo G."/>
        </authorList>
    </citation>
    <scope>NUCLEOTIDE SEQUENCE [LARGE SCALE GENOMIC DNA]</scope>
    <source>
        <strain evidence="2 3">AM40-30BH</strain>
    </source>
</reference>
<evidence type="ECO:0000313" key="3">
    <source>
        <dbReference type="Proteomes" id="UP000284379"/>
    </source>
</evidence>
<dbReference type="Pfam" id="PF10988">
    <property type="entry name" value="DUF2807"/>
    <property type="match status" value="1"/>
</dbReference>
<accession>A0A413VWC0</accession>
<protein>
    <submittedName>
        <fullName evidence="2">DUF2807 domain-containing protein</fullName>
    </submittedName>
</protein>
<evidence type="ECO:0000313" key="2">
    <source>
        <dbReference type="EMBL" id="RHB37833.1"/>
    </source>
</evidence>
<feature type="domain" description="Putative auto-transporter adhesin head GIN" evidence="1">
    <location>
        <begin position="66"/>
        <end position="256"/>
    </location>
</feature>
<evidence type="ECO:0000259" key="1">
    <source>
        <dbReference type="Pfam" id="PF10988"/>
    </source>
</evidence>
<name>A0A413VWC0_9BACE</name>
<dbReference type="AlphaFoldDB" id="A0A413VWC0"/>
<dbReference type="PANTHER" id="PTHR39200">
    <property type="entry name" value="HYPOTHETICAL EXPORTED PROTEIN"/>
    <property type="match status" value="1"/>
</dbReference>
<dbReference type="EMBL" id="QSGO01000002">
    <property type="protein sequence ID" value="RHB37833.1"/>
    <property type="molecule type" value="Genomic_DNA"/>
</dbReference>
<proteinExistence type="predicted"/>
<gene>
    <name evidence="2" type="ORF">DW888_04515</name>
</gene>
<comment type="caution">
    <text evidence="2">The sequence shown here is derived from an EMBL/GenBank/DDBJ whole genome shotgun (WGS) entry which is preliminary data.</text>
</comment>
<dbReference type="InterPro" id="IPR021255">
    <property type="entry name" value="DUF2807"/>
</dbReference>
<dbReference type="Proteomes" id="UP000284379">
    <property type="component" value="Unassembled WGS sequence"/>
</dbReference>
<organism evidence="2 3">
    <name type="scientific">Bacteroides nordii</name>
    <dbReference type="NCBI Taxonomy" id="291645"/>
    <lineage>
        <taxon>Bacteria</taxon>
        <taxon>Pseudomonadati</taxon>
        <taxon>Bacteroidota</taxon>
        <taxon>Bacteroidia</taxon>
        <taxon>Bacteroidales</taxon>
        <taxon>Bacteroidaceae</taxon>
        <taxon>Bacteroides</taxon>
    </lineage>
</organism>
<sequence length="349" mass="36721">MQPFAYCLRLIDITNYLNEKNMNMRGFIGMITLFSFLLTTTTACSQINRVKANGTYKTKNIKIGSFDKINLQGSPTVIYTQSADNKSTLEIYGSDNILNLVECTVSDGTLFVSFKKGTNIEFGKEGRLKVMASSPMLKDVLLQGSGDVVLNNKVKSDRLSLTLKGSGDINAGEIVCTNAFSATLQGSGDISVKNSINAGNVDLNLSGSGDLDIYNLTAKSTTAILRGSGDLKVKGTNVAGDVTVNLSGSGDLDFVGIQGETVKAELQGSGDLKVAGTAERAVLSLRNSGDLNAKDLKAVDVDASVNGSGSISCYVSGTLKCNISGSGDIGYKGSPVNIHSNGKRNPHKL</sequence>